<dbReference type="InParanoid" id="A0A317ZKG2"/>
<comment type="caution">
    <text evidence="2">The sequence shown here is derived from an EMBL/GenBank/DDBJ whole genome shotgun (WGS) entry which is preliminary data.</text>
</comment>
<evidence type="ECO:0008006" key="4">
    <source>
        <dbReference type="Google" id="ProtNLM"/>
    </source>
</evidence>
<feature type="signal peptide" evidence="1">
    <location>
        <begin position="1"/>
        <end position="21"/>
    </location>
</feature>
<dbReference type="InterPro" id="IPR011990">
    <property type="entry name" value="TPR-like_helical_dom_sf"/>
</dbReference>
<evidence type="ECO:0000256" key="1">
    <source>
        <dbReference type="SAM" id="SignalP"/>
    </source>
</evidence>
<dbReference type="OrthoDB" id="9771443at2"/>
<sequence length="543" mass="60490">MNNFCFLLAWLSLALSVGGFAAEADSVVVVVNENDPDSVAIGEYYAEQRGIPVENIVRLKTSSDETISLSDYVTTISNPLLDELLEREWINGVKSAEKDRYGRERLSVSVHRIRFLVTVRGVPLRIANTGDLIEPGQEKIPKQFKVNRASVDSELALLPAPPNLSMTAFQANPYFEGKPVSDSDANRILKVARLDGPTKADVIRLIDRTIQAEKYGLMGRAYIDAGGPHAKGDEWINQAGDLAEGAYFDTEFETSKRPRGYQDRLDAPALYFGWYRSNAYGPWREARWSVPPGAIAYHLHSFSATTVRSATKSWIGPLISQGYCATFGYVYEPYLEFTVRPHLFLQHLLRGNNFGDAIMYSNPVLSWQTVAVGDPLYRPFQKDLDAQLESSTEAPFAAYMGLRQLNRLEAETSVDEALAYGRTLFLKHPSLAVAYRLGRIYKERGQEKEALEVLKVIRYITSFSRDEAALVQRIANLLHELGASEMAFDIYDKLLSEPNQPKGLRIALLDGGAPIAAAVGKAALSSRWSLESQSLKRPLTPKK</sequence>
<dbReference type="AlphaFoldDB" id="A0A317ZKG2"/>
<dbReference type="NCBIfam" id="TIGR03790">
    <property type="entry name" value="TIGR03790 family protein"/>
    <property type="match status" value="1"/>
</dbReference>
<dbReference type="InterPro" id="IPR022265">
    <property type="entry name" value="CHP03790"/>
</dbReference>
<organism evidence="2 3">
    <name type="scientific">Coraliomargarita sinensis</name>
    <dbReference type="NCBI Taxonomy" id="2174842"/>
    <lineage>
        <taxon>Bacteria</taxon>
        <taxon>Pseudomonadati</taxon>
        <taxon>Verrucomicrobiota</taxon>
        <taxon>Opitutia</taxon>
        <taxon>Puniceicoccales</taxon>
        <taxon>Coraliomargaritaceae</taxon>
        <taxon>Coraliomargarita</taxon>
    </lineage>
</organism>
<dbReference type="EMBL" id="QHJQ01000004">
    <property type="protein sequence ID" value="PXA04438.1"/>
    <property type="molecule type" value="Genomic_DNA"/>
</dbReference>
<reference evidence="2 3" key="1">
    <citation type="submission" date="2018-05" db="EMBL/GenBank/DDBJ databases">
        <title>Coraliomargarita sinensis sp. nov., isolated from a marine solar saltern.</title>
        <authorList>
            <person name="Zhou L.Y."/>
        </authorList>
    </citation>
    <scope>NUCLEOTIDE SEQUENCE [LARGE SCALE GENOMIC DNA]</scope>
    <source>
        <strain evidence="2 3">WN38</strain>
    </source>
</reference>
<dbReference type="RefSeq" id="WP_110130888.1">
    <property type="nucleotide sequence ID" value="NZ_QHJQ01000004.1"/>
</dbReference>
<feature type="chain" id="PRO_5016260981" description="TIGR03790 family protein" evidence="1">
    <location>
        <begin position="22"/>
        <end position="543"/>
    </location>
</feature>
<keyword evidence="3" id="KW-1185">Reference proteome</keyword>
<dbReference type="Gene3D" id="1.25.40.10">
    <property type="entry name" value="Tetratricopeptide repeat domain"/>
    <property type="match status" value="1"/>
</dbReference>
<name>A0A317ZKG2_9BACT</name>
<dbReference type="Proteomes" id="UP000247099">
    <property type="component" value="Unassembled WGS sequence"/>
</dbReference>
<protein>
    <recommendedName>
        <fullName evidence="4">TIGR03790 family protein</fullName>
    </recommendedName>
</protein>
<evidence type="ECO:0000313" key="3">
    <source>
        <dbReference type="Proteomes" id="UP000247099"/>
    </source>
</evidence>
<evidence type="ECO:0000313" key="2">
    <source>
        <dbReference type="EMBL" id="PXA04438.1"/>
    </source>
</evidence>
<gene>
    <name evidence="2" type="ORF">DDZ13_07875</name>
</gene>
<accession>A0A317ZKG2</accession>
<keyword evidence="1" id="KW-0732">Signal</keyword>
<proteinExistence type="predicted"/>